<comment type="caution">
    <text evidence="9">The sequence shown here is derived from an EMBL/GenBank/DDBJ whole genome shotgun (WGS) entry which is preliminary data.</text>
</comment>
<evidence type="ECO:0000313" key="9">
    <source>
        <dbReference type="EMBL" id="TKC10078.1"/>
    </source>
</evidence>
<evidence type="ECO:0000256" key="2">
    <source>
        <dbReference type="ARBA" id="ARBA00022692"/>
    </source>
</evidence>
<comment type="subcellular location">
    <subcellularLocation>
        <location evidence="1">Endomembrane system</location>
        <topology evidence="1">Multi-pass membrane protein</topology>
    </subcellularLocation>
</comment>
<evidence type="ECO:0000259" key="8">
    <source>
        <dbReference type="Pfam" id="PF04116"/>
    </source>
</evidence>
<feature type="transmembrane region" description="Helical" evidence="7">
    <location>
        <begin position="78"/>
        <end position="95"/>
    </location>
</feature>
<accession>A0A4U1CVY9</accession>
<keyword evidence="10" id="KW-1185">Reference proteome</keyword>
<dbReference type="AlphaFoldDB" id="A0A4U1CVY9"/>
<reference evidence="9 10" key="1">
    <citation type="submission" date="2019-04" db="EMBL/GenBank/DDBJ databases">
        <title>Pedobacter sp. RP-3-22 sp. nov., isolated from Arctic soil.</title>
        <authorList>
            <person name="Dahal R.H."/>
            <person name="Kim D.-U."/>
        </authorList>
    </citation>
    <scope>NUCLEOTIDE SEQUENCE [LARGE SCALE GENOMIC DNA]</scope>
    <source>
        <strain evidence="9 10">RP-3-22</strain>
    </source>
</reference>
<feature type="transmembrane region" description="Helical" evidence="7">
    <location>
        <begin position="45"/>
        <end position="66"/>
    </location>
</feature>
<dbReference type="InterPro" id="IPR051689">
    <property type="entry name" value="Sterol_desaturase/TMEM195"/>
</dbReference>
<dbReference type="InterPro" id="IPR006694">
    <property type="entry name" value="Fatty_acid_hydroxylase"/>
</dbReference>
<evidence type="ECO:0000256" key="5">
    <source>
        <dbReference type="ARBA" id="ARBA00023098"/>
    </source>
</evidence>
<feature type="transmembrane region" description="Helical" evidence="7">
    <location>
        <begin position="327"/>
        <end position="348"/>
    </location>
</feature>
<evidence type="ECO:0000313" key="10">
    <source>
        <dbReference type="Proteomes" id="UP000309488"/>
    </source>
</evidence>
<dbReference type="Proteomes" id="UP000309488">
    <property type="component" value="Unassembled WGS sequence"/>
</dbReference>
<organism evidence="9 10">
    <name type="scientific">Pedobacter polaris</name>
    <dbReference type="NCBI Taxonomy" id="2571273"/>
    <lineage>
        <taxon>Bacteria</taxon>
        <taxon>Pseudomonadati</taxon>
        <taxon>Bacteroidota</taxon>
        <taxon>Sphingobacteriia</taxon>
        <taxon>Sphingobacteriales</taxon>
        <taxon>Sphingobacteriaceae</taxon>
        <taxon>Pedobacter</taxon>
    </lineage>
</organism>
<evidence type="ECO:0000256" key="4">
    <source>
        <dbReference type="ARBA" id="ARBA00023002"/>
    </source>
</evidence>
<proteinExistence type="predicted"/>
<dbReference type="EMBL" id="SWBR01000002">
    <property type="protein sequence ID" value="TKC10078.1"/>
    <property type="molecule type" value="Genomic_DNA"/>
</dbReference>
<keyword evidence="4" id="KW-0560">Oxidoreductase</keyword>
<feature type="transmembrane region" description="Helical" evidence="7">
    <location>
        <begin position="377"/>
        <end position="399"/>
    </location>
</feature>
<dbReference type="PANTHER" id="PTHR21624:SF1">
    <property type="entry name" value="ALKYLGLYCEROL MONOOXYGENASE"/>
    <property type="match status" value="1"/>
</dbReference>
<sequence length="409" mass="48152">MKVDYIALSVPIFFILIGIELAYSFYKKLGYYRLNDSISNLSQGIGSQITGLFMKTALFFGYKYVFEHWRLFDLPKTVWIWVILFIGVDFFYYWFHRMSHQINALWAAHIVHHQSEEYNLTVALRQSWFQSWFSWVFYLPLAWFGFDPLMFVTLSAFNTLYQFWIHTRAIKSMGFLEHILNTPSHHRVHHGSNPKYIDKNHAGSLIIWDKMFGTFQKEEEEVYYGITTPLASWNPVWANVHYWSELWNTARKTDSIGDKFRVFIKPPGWFPASLGGFKYAQEIDVVNYKKFDSEYNRSATAYIIFQFLVALATGSALLFLYTKIEMGQVFVAAIFTIFTLLTCGALLENKPWLKYFEYTRFFLSIAGLFFFRDILIFNILAISLIAVQTSSLIWFYYLLNIASHVKKTS</sequence>
<keyword evidence="6 7" id="KW-0472">Membrane</keyword>
<feature type="transmembrane region" description="Helical" evidence="7">
    <location>
        <begin position="299"/>
        <end position="321"/>
    </location>
</feature>
<keyword evidence="3 7" id="KW-1133">Transmembrane helix</keyword>
<evidence type="ECO:0000256" key="1">
    <source>
        <dbReference type="ARBA" id="ARBA00004127"/>
    </source>
</evidence>
<dbReference type="Pfam" id="PF04116">
    <property type="entry name" value="FA_hydroxylase"/>
    <property type="match status" value="1"/>
</dbReference>
<protein>
    <submittedName>
        <fullName evidence="9">Sterol desaturase family protein</fullName>
    </submittedName>
</protein>
<feature type="transmembrane region" description="Helical" evidence="7">
    <location>
        <begin position="135"/>
        <end position="161"/>
    </location>
</feature>
<dbReference type="GO" id="GO:0008610">
    <property type="term" value="P:lipid biosynthetic process"/>
    <property type="evidence" value="ECO:0007669"/>
    <property type="project" value="InterPro"/>
</dbReference>
<evidence type="ECO:0000256" key="7">
    <source>
        <dbReference type="SAM" id="Phobius"/>
    </source>
</evidence>
<dbReference type="OrthoDB" id="9770329at2"/>
<dbReference type="GO" id="GO:0012505">
    <property type="term" value="C:endomembrane system"/>
    <property type="evidence" value="ECO:0007669"/>
    <property type="project" value="UniProtKB-SubCell"/>
</dbReference>
<dbReference type="PANTHER" id="PTHR21624">
    <property type="entry name" value="STEROL DESATURASE-RELATED PROTEIN"/>
    <property type="match status" value="1"/>
</dbReference>
<dbReference type="GO" id="GO:0016020">
    <property type="term" value="C:membrane"/>
    <property type="evidence" value="ECO:0007669"/>
    <property type="project" value="GOC"/>
</dbReference>
<name>A0A4U1CVY9_9SPHI</name>
<dbReference type="GO" id="GO:0005506">
    <property type="term" value="F:iron ion binding"/>
    <property type="evidence" value="ECO:0007669"/>
    <property type="project" value="InterPro"/>
</dbReference>
<dbReference type="GO" id="GO:0050479">
    <property type="term" value="F:glyceryl-ether monooxygenase activity"/>
    <property type="evidence" value="ECO:0007669"/>
    <property type="project" value="TreeGrafter"/>
</dbReference>
<evidence type="ECO:0000256" key="3">
    <source>
        <dbReference type="ARBA" id="ARBA00022989"/>
    </source>
</evidence>
<dbReference type="GO" id="GO:0006643">
    <property type="term" value="P:membrane lipid metabolic process"/>
    <property type="evidence" value="ECO:0007669"/>
    <property type="project" value="TreeGrafter"/>
</dbReference>
<evidence type="ECO:0000256" key="6">
    <source>
        <dbReference type="ARBA" id="ARBA00023136"/>
    </source>
</evidence>
<gene>
    <name evidence="9" type="ORF">FA048_07675</name>
</gene>
<keyword evidence="5" id="KW-0443">Lipid metabolism</keyword>
<feature type="transmembrane region" description="Helical" evidence="7">
    <location>
        <begin position="5"/>
        <end position="25"/>
    </location>
</feature>
<keyword evidence="2 7" id="KW-0812">Transmembrane</keyword>
<dbReference type="RefSeq" id="WP_136839653.1">
    <property type="nucleotide sequence ID" value="NZ_SWBR01000002.1"/>
</dbReference>
<feature type="domain" description="Fatty acid hydroxylase" evidence="8">
    <location>
        <begin position="81"/>
        <end position="214"/>
    </location>
</feature>